<gene>
    <name evidence="1" type="ORF">HCUR_00086</name>
</gene>
<comment type="caution">
    <text evidence="1">The sequence shown here is derived from an EMBL/GenBank/DDBJ whole genome shotgun (WGS) entry which is preliminary data.</text>
</comment>
<evidence type="ECO:0000313" key="2">
    <source>
        <dbReference type="Proteomes" id="UP000239425"/>
    </source>
</evidence>
<evidence type="ECO:0000313" key="1">
    <source>
        <dbReference type="EMBL" id="PPE06873.1"/>
    </source>
</evidence>
<sequence length="70" mass="8329">MLIKRWVIERTLAWLNHYPRSSKEYEITVAAAESRVMIAYSMLLLRRIVHPSIQAPNRKSKIYTLDLDRD</sequence>
<evidence type="ECO:0008006" key="3">
    <source>
        <dbReference type="Google" id="ProtNLM"/>
    </source>
</evidence>
<accession>A0A2S5RHU6</accession>
<dbReference type="EMBL" id="PHHC01000014">
    <property type="protein sequence ID" value="PPE06873.1"/>
    <property type="molecule type" value="Genomic_DNA"/>
</dbReference>
<protein>
    <recommendedName>
        <fullName evidence="3">Transposase DDE domain-containing protein</fullName>
    </recommendedName>
</protein>
<proteinExistence type="predicted"/>
<name>A0A2S5RHU6_9PROT</name>
<reference evidence="1 2" key="1">
    <citation type="submission" date="2017-11" db="EMBL/GenBank/DDBJ databases">
        <title>Comparative genomic analysis of Holospora spp., intranuclear symbionts of paramecia.</title>
        <authorList>
            <person name="Garushyants S.K."/>
            <person name="Beliavskaya A."/>
            <person name="Malko D.B."/>
            <person name="Logacheva M.D."/>
            <person name="Rautian M.S."/>
            <person name="Gelfand M.S."/>
        </authorList>
    </citation>
    <scope>NUCLEOTIDE SEQUENCE [LARGE SCALE GENOMIC DNA]</scope>
    <source>
        <strain evidence="2">02AZ16</strain>
    </source>
</reference>
<organism evidence="1 2">
    <name type="scientific">Holospora curviuscula</name>
    <dbReference type="NCBI Taxonomy" id="1082868"/>
    <lineage>
        <taxon>Bacteria</taxon>
        <taxon>Pseudomonadati</taxon>
        <taxon>Pseudomonadota</taxon>
        <taxon>Alphaproteobacteria</taxon>
        <taxon>Holosporales</taxon>
        <taxon>Holosporaceae</taxon>
        <taxon>Holospora</taxon>
    </lineage>
</organism>
<dbReference type="Proteomes" id="UP000239425">
    <property type="component" value="Unassembled WGS sequence"/>
</dbReference>
<keyword evidence="2" id="KW-1185">Reference proteome</keyword>
<dbReference type="AlphaFoldDB" id="A0A2S5RHU6"/>